<evidence type="ECO:0000313" key="3">
    <source>
        <dbReference type="EMBL" id="KRG18598.1"/>
    </source>
</evidence>
<sequence length="569" mass="63223">MPKVYEPADLGRLKRAYDELEDKESPEEILELLGWYRPVKASEGAKSRIDKSKVKELLEQGLDLDQIAKFKAVKGLKDASHKTFIIETLIDIGQDIAYAVWDFLSWRKVKTSLTIVGSIGAGAGIGALLGTLVFPGLGTLIGGAIGGAITTGLAAVGGVIGTSVLGAFLGSIIGKKTSDALFKHEKRFQPSRRFTRKIKSKFSINTSTVDMMNGYLWNRERAVSSKTMKKYYKKLRNETIKKAKPEAMEQLGYFFIQELRLLELERQRQPSNLELLSEIDAVKHILKKMANAKLSDDLKLQIKSQLKDYKDRELNGKPLPDEHFKKLRKAVAVEQKSERSLTTEMDDLEKEAKEEKKAKKKRSADLDTATGDLSRTVSGLSPVRSPSMLFSKETTENTDVSGAASRPLNLETVARALTRSFVDSLAAQGYVIEQSAAEWSDPLQYSYKIQGTSFKMDMRTASDMGLGNISVAQKELISRNKENTALLIAQQALQYSQQTGQTEFEVISNKDREIAIQISAALLKVGLKPKLDVKEYSLEEQRLIMTDAEKLVKKQSARLTPFPNQSSGG</sequence>
<reference evidence="4" key="2">
    <citation type="journal article" date="2016" name="Genome Announc.">
        <title>Draft Genome Sequences of Two Novel Amoeba-Resistant Intranuclear Bacteria, 'Candidatus Berkiella cookevillensis' and 'Candidatus Berkiella aquae'.</title>
        <authorList>
            <person name="Mehari Y.T."/>
            <person name="Arivett B.A."/>
            <person name="Farone A.L."/>
            <person name="Gunderson J.H."/>
            <person name="Farone M.B."/>
        </authorList>
    </citation>
    <scope>NUCLEOTIDE SEQUENCE</scope>
    <source>
        <strain evidence="4">CC99</strain>
    </source>
</reference>
<evidence type="ECO:0000256" key="2">
    <source>
        <dbReference type="SAM" id="Phobius"/>
    </source>
</evidence>
<evidence type="ECO:0000313" key="4">
    <source>
        <dbReference type="EMBL" id="MCS5707824.1"/>
    </source>
</evidence>
<evidence type="ECO:0000256" key="1">
    <source>
        <dbReference type="SAM" id="MobiDB-lite"/>
    </source>
</evidence>
<feature type="region of interest" description="Disordered" evidence="1">
    <location>
        <begin position="335"/>
        <end position="403"/>
    </location>
</feature>
<evidence type="ECO:0000313" key="5">
    <source>
        <dbReference type="Proteomes" id="UP000051494"/>
    </source>
</evidence>
<keyword evidence="5" id="KW-1185">Reference proteome</keyword>
<gene>
    <name evidence="4" type="ORF">CC99x_002785</name>
    <name evidence="3" type="ORF">CC99x_01485</name>
</gene>
<dbReference type="EMBL" id="LKHV01000006">
    <property type="protein sequence ID" value="KRG18598.1"/>
    <property type="molecule type" value="Genomic_DNA"/>
</dbReference>
<keyword evidence="2" id="KW-0812">Transmembrane</keyword>
<keyword evidence="2" id="KW-1133">Transmembrane helix</keyword>
<keyword evidence="2" id="KW-0472">Membrane</keyword>
<comment type="caution">
    <text evidence="3">The sequence shown here is derived from an EMBL/GenBank/DDBJ whole genome shotgun (WGS) entry which is preliminary data.</text>
</comment>
<dbReference type="Proteomes" id="UP000051494">
    <property type="component" value="Unassembled WGS sequence"/>
</dbReference>
<dbReference type="STRING" id="437022.CC99x_01485"/>
<name>A0A0Q9YDK5_9GAMM</name>
<feature type="transmembrane region" description="Helical" evidence="2">
    <location>
        <begin position="113"/>
        <end position="134"/>
    </location>
</feature>
<reference evidence="3" key="1">
    <citation type="submission" date="2015-09" db="EMBL/GenBank/DDBJ databases">
        <title>Draft Genome Sequences of Two Novel Amoeba-resistant Intranuclear Bacteria, Candidatus Berkiella cookevillensis and Candidatus Berkiella aquae.</title>
        <authorList>
            <person name="Mehari Y.T."/>
            <person name="Arivett B.A."/>
            <person name="Farone A.L."/>
            <person name="Gunderson J.H."/>
            <person name="Farone M.B."/>
        </authorList>
    </citation>
    <scope>NUCLEOTIDE SEQUENCE [LARGE SCALE GENOMIC DNA]</scope>
    <source>
        <strain evidence="3">CC99</strain>
    </source>
</reference>
<reference evidence="4" key="3">
    <citation type="submission" date="2021-06" db="EMBL/GenBank/DDBJ databases">
        <title>Genomic Description and Analysis of Intracellular Bacteria, Candidatus Berkiella cookevillensis and Candidatus Berkiella aquae.</title>
        <authorList>
            <person name="Kidane D.T."/>
            <person name="Mehari Y.T."/>
            <person name="Rice F.C."/>
            <person name="Arivett B.A."/>
            <person name="Farone A.L."/>
            <person name="Berk S.G."/>
            <person name="Farone M.B."/>
        </authorList>
    </citation>
    <scope>NUCLEOTIDE SEQUENCE</scope>
    <source>
        <strain evidence="4">CC99</strain>
    </source>
</reference>
<feature type="transmembrane region" description="Helical" evidence="2">
    <location>
        <begin position="140"/>
        <end position="173"/>
    </location>
</feature>
<dbReference type="EMBL" id="LKHV02000001">
    <property type="protein sequence ID" value="MCS5707824.1"/>
    <property type="molecule type" value="Genomic_DNA"/>
</dbReference>
<proteinExistence type="predicted"/>
<organism evidence="3">
    <name type="scientific">Candidatus Berkiella cookevillensis</name>
    <dbReference type="NCBI Taxonomy" id="437022"/>
    <lineage>
        <taxon>Bacteria</taxon>
        <taxon>Pseudomonadati</taxon>
        <taxon>Pseudomonadota</taxon>
        <taxon>Gammaproteobacteria</taxon>
        <taxon>Candidatus Berkiellales</taxon>
        <taxon>Candidatus Berkiellaceae</taxon>
        <taxon>Candidatus Berkiella</taxon>
    </lineage>
</organism>
<accession>A0A0Q9YDK5</accession>
<protein>
    <submittedName>
        <fullName evidence="3">Uncharacterized protein</fullName>
    </submittedName>
</protein>
<dbReference type="RefSeq" id="WP_057624577.1">
    <property type="nucleotide sequence ID" value="NZ_LKHV02000001.1"/>
</dbReference>
<dbReference type="AlphaFoldDB" id="A0A0Q9YDK5"/>